<dbReference type="InterPro" id="IPR011429">
    <property type="entry name" value="Cyt_c_Planctomycete-type"/>
</dbReference>
<dbReference type="GO" id="GO:0009055">
    <property type="term" value="F:electron transfer activity"/>
    <property type="evidence" value="ECO:0007669"/>
    <property type="project" value="InterPro"/>
</dbReference>
<evidence type="ECO:0000313" key="6">
    <source>
        <dbReference type="EMBL" id="GLR15873.1"/>
    </source>
</evidence>
<organism evidence="6 7">
    <name type="scientific">Portibacter lacus</name>
    <dbReference type="NCBI Taxonomy" id="1099794"/>
    <lineage>
        <taxon>Bacteria</taxon>
        <taxon>Pseudomonadati</taxon>
        <taxon>Bacteroidota</taxon>
        <taxon>Saprospiria</taxon>
        <taxon>Saprospirales</taxon>
        <taxon>Haliscomenobacteraceae</taxon>
        <taxon>Portibacter</taxon>
    </lineage>
</organism>
<evidence type="ECO:0000313" key="7">
    <source>
        <dbReference type="Proteomes" id="UP001156666"/>
    </source>
</evidence>
<comment type="caution">
    <text evidence="6">The sequence shown here is derived from an EMBL/GenBank/DDBJ whole genome shotgun (WGS) entry which is preliminary data.</text>
</comment>
<accession>A0AA37SNJ2</accession>
<gene>
    <name evidence="6" type="ORF">GCM10007940_04880</name>
</gene>
<feature type="transmembrane region" description="Helical" evidence="4">
    <location>
        <begin position="105"/>
        <end position="124"/>
    </location>
</feature>
<proteinExistence type="predicted"/>
<dbReference type="Pfam" id="PF07635">
    <property type="entry name" value="PSCyt1"/>
    <property type="match status" value="1"/>
</dbReference>
<keyword evidence="4" id="KW-0812">Transmembrane</keyword>
<reference evidence="6" key="1">
    <citation type="journal article" date="2014" name="Int. J. Syst. Evol. Microbiol.">
        <title>Complete genome sequence of Corynebacterium casei LMG S-19264T (=DSM 44701T), isolated from a smear-ripened cheese.</title>
        <authorList>
            <consortium name="US DOE Joint Genome Institute (JGI-PGF)"/>
            <person name="Walter F."/>
            <person name="Albersmeier A."/>
            <person name="Kalinowski J."/>
            <person name="Ruckert C."/>
        </authorList>
    </citation>
    <scope>NUCLEOTIDE SEQUENCE</scope>
    <source>
        <strain evidence="6">NBRC 108769</strain>
    </source>
</reference>
<evidence type="ECO:0000256" key="3">
    <source>
        <dbReference type="PROSITE-ProRule" id="PRU00433"/>
    </source>
</evidence>
<evidence type="ECO:0000256" key="4">
    <source>
        <dbReference type="SAM" id="Phobius"/>
    </source>
</evidence>
<reference evidence="6" key="2">
    <citation type="submission" date="2023-01" db="EMBL/GenBank/DDBJ databases">
        <title>Draft genome sequence of Portibacter lacus strain NBRC 108769.</title>
        <authorList>
            <person name="Sun Q."/>
            <person name="Mori K."/>
        </authorList>
    </citation>
    <scope>NUCLEOTIDE SEQUENCE</scope>
    <source>
        <strain evidence="6">NBRC 108769</strain>
    </source>
</reference>
<dbReference type="Gene3D" id="3.80.10.10">
    <property type="entry name" value="Ribonuclease Inhibitor"/>
    <property type="match status" value="1"/>
</dbReference>
<dbReference type="EMBL" id="BSOH01000001">
    <property type="protein sequence ID" value="GLR15873.1"/>
    <property type="molecule type" value="Genomic_DNA"/>
</dbReference>
<sequence length="452" mass="49784">MIDFLGRTHLLLLHLPIGILLLGFTIEWARHFKWITISKSALSLAYFIGALSAIFACLSGYFLSEGYNYTDEETYNHFWAGIVTAVLATSIFMVNVWTQSPYQKWLALGLAISVAVTGHLGGSLTHGEGFLNPATMAEEKSSTPVFDVEDIPNAQVFDDIIFPVLDAKCISCHGPNKIKGKLRMDSPDFILAGGKSGDDLMGQNGAIQTRIDLPISNDKHMPPKNKTQLTEDENIIISWWLANGGSFDSKVNEINASPDFIMQIEKMIRTSSAQSHEANIAAFLPEEDPGPIDEEALIKIKASNIVALPAGEESNFVELNFVNVENLDAELFSQLDPILNHITRLQLSDQDVTDEHMKSISRMKNLVKLYLDNTKITDQGISLLKDIPYLNYLNVNGTQVSDAGISSLSSLPQLKKVYGFHTGITLDSLSSGIEIIKGNFVLEPLPSDTIRL</sequence>
<keyword evidence="4" id="KW-0472">Membrane</keyword>
<evidence type="ECO:0000259" key="5">
    <source>
        <dbReference type="PROSITE" id="PS51007"/>
    </source>
</evidence>
<dbReference type="Proteomes" id="UP001156666">
    <property type="component" value="Unassembled WGS sequence"/>
</dbReference>
<evidence type="ECO:0000256" key="2">
    <source>
        <dbReference type="ARBA" id="ARBA00023004"/>
    </source>
</evidence>
<dbReference type="InterPro" id="IPR032675">
    <property type="entry name" value="LRR_dom_sf"/>
</dbReference>
<keyword evidence="4" id="KW-1133">Transmembrane helix</keyword>
<dbReference type="PROSITE" id="PS51007">
    <property type="entry name" value="CYTC"/>
    <property type="match status" value="1"/>
</dbReference>
<name>A0AA37SNJ2_9BACT</name>
<keyword evidence="2 3" id="KW-0408">Iron</keyword>
<dbReference type="GO" id="GO:0020037">
    <property type="term" value="F:heme binding"/>
    <property type="evidence" value="ECO:0007669"/>
    <property type="project" value="InterPro"/>
</dbReference>
<dbReference type="AlphaFoldDB" id="A0AA37SNJ2"/>
<dbReference type="RefSeq" id="WP_235294548.1">
    <property type="nucleotide sequence ID" value="NZ_BSOH01000001.1"/>
</dbReference>
<evidence type="ECO:0000256" key="1">
    <source>
        <dbReference type="ARBA" id="ARBA00022723"/>
    </source>
</evidence>
<keyword evidence="1 3" id="KW-0479">Metal-binding</keyword>
<feature type="domain" description="Cytochrome c" evidence="5">
    <location>
        <begin position="148"/>
        <end position="245"/>
    </location>
</feature>
<feature type="transmembrane region" description="Helical" evidence="4">
    <location>
        <begin position="12"/>
        <end position="29"/>
    </location>
</feature>
<dbReference type="SUPFAM" id="SSF52047">
    <property type="entry name" value="RNI-like"/>
    <property type="match status" value="1"/>
</dbReference>
<dbReference type="InterPro" id="IPR009056">
    <property type="entry name" value="Cyt_c-like_dom"/>
</dbReference>
<dbReference type="GO" id="GO:0046872">
    <property type="term" value="F:metal ion binding"/>
    <property type="evidence" value="ECO:0007669"/>
    <property type="project" value="UniProtKB-KW"/>
</dbReference>
<feature type="transmembrane region" description="Helical" evidence="4">
    <location>
        <begin position="41"/>
        <end position="63"/>
    </location>
</feature>
<keyword evidence="7" id="KW-1185">Reference proteome</keyword>
<keyword evidence="3" id="KW-0349">Heme</keyword>
<feature type="transmembrane region" description="Helical" evidence="4">
    <location>
        <begin position="78"/>
        <end position="98"/>
    </location>
</feature>
<protein>
    <recommendedName>
        <fullName evidence="5">Cytochrome c domain-containing protein</fullName>
    </recommendedName>
</protein>